<dbReference type="AlphaFoldDB" id="A0A6L8TCY6"/>
<protein>
    <submittedName>
        <fullName evidence="6">P-II family nitrogen regulator</fullName>
    </submittedName>
</protein>
<dbReference type="Proteomes" id="UP000473323">
    <property type="component" value="Unassembled WGS sequence"/>
</dbReference>
<dbReference type="PRINTS" id="PR00340">
    <property type="entry name" value="PIIGLNB"/>
</dbReference>
<dbReference type="SUPFAM" id="SSF54913">
    <property type="entry name" value="GlnB-like"/>
    <property type="match status" value="1"/>
</dbReference>
<dbReference type="SMART" id="SM00938">
    <property type="entry name" value="P-II"/>
    <property type="match status" value="1"/>
</dbReference>
<evidence type="ECO:0000313" key="7">
    <source>
        <dbReference type="EMBL" id="MZL78625.1"/>
    </source>
</evidence>
<dbReference type="PANTHER" id="PTHR30115:SF13">
    <property type="entry name" value="PII-LIKE PROTEIN GLNBI"/>
    <property type="match status" value="1"/>
</dbReference>
<reference evidence="5" key="2">
    <citation type="submission" date="2022-01" db="EMBL/GenBank/DDBJ databases">
        <title>Collection of gut derived symbiotic bacterial strains cultured from healthy donors.</title>
        <authorList>
            <person name="Lin H."/>
            <person name="Kohout C."/>
            <person name="Waligurski E."/>
            <person name="Pamer E.G."/>
        </authorList>
    </citation>
    <scope>NUCLEOTIDE SEQUENCE</scope>
    <source>
        <strain evidence="5">DFI.1.11</strain>
    </source>
</reference>
<comment type="function">
    <text evidence="1">Could be involved in the regulation of nitrogen fixation.</text>
</comment>
<evidence type="ECO:0000256" key="4">
    <source>
        <dbReference type="ARBA" id="ARBA00023231"/>
    </source>
</evidence>
<sequence>MKLITAIVRPEKVMDVIKALEQEGYFAFSKWAISGRGKEKGIQVGDVLYQEMAKNMLYITVGDKEKDEVVDIIINSAKSGQYGHYGDGKIFVSDISEAYTISEETREDDDE</sequence>
<keyword evidence="8" id="KW-1185">Reference proteome</keyword>
<evidence type="ECO:0000313" key="5">
    <source>
        <dbReference type="EMBL" id="MCG5033312.1"/>
    </source>
</evidence>
<reference evidence="8 9" key="1">
    <citation type="journal article" date="2019" name="Nat. Med.">
        <title>A library of human gut bacterial isolates paired with longitudinal multiomics data enables mechanistic microbiome research.</title>
        <authorList>
            <person name="Poyet M."/>
            <person name="Groussin M."/>
            <person name="Gibbons S.M."/>
            <person name="Avila-Pacheco J."/>
            <person name="Jiang X."/>
            <person name="Kearney S.M."/>
            <person name="Perrotta A.R."/>
            <person name="Berdy B."/>
            <person name="Zhao S."/>
            <person name="Lieberman T.D."/>
            <person name="Swanson P.K."/>
            <person name="Smith M."/>
            <person name="Roesemann S."/>
            <person name="Alexander J.E."/>
            <person name="Rich S.A."/>
            <person name="Livny J."/>
            <person name="Vlamakis H."/>
            <person name="Clish C."/>
            <person name="Bullock K."/>
            <person name="Deik A."/>
            <person name="Scott J."/>
            <person name="Pierce K.A."/>
            <person name="Xavier R.J."/>
            <person name="Alm E.J."/>
        </authorList>
    </citation>
    <scope>NUCLEOTIDE SEQUENCE [LARGE SCALE GENOMIC DNA]</scope>
    <source>
        <strain evidence="7 8">BIOML-A1</strain>
        <strain evidence="6 9">BIOML-A4</strain>
    </source>
</reference>
<evidence type="ECO:0000313" key="9">
    <source>
        <dbReference type="Proteomes" id="UP000473323"/>
    </source>
</evidence>
<dbReference type="EMBL" id="WWVT01000010">
    <property type="protein sequence ID" value="MZL62073.1"/>
    <property type="molecule type" value="Genomic_DNA"/>
</dbReference>
<keyword evidence="2" id="KW-0805">Transcription regulation</keyword>
<keyword evidence="4" id="KW-0535">Nitrogen fixation</keyword>
<dbReference type="InterPro" id="IPR011322">
    <property type="entry name" value="N-reg_PII-like_a/b"/>
</dbReference>
<evidence type="ECO:0000256" key="3">
    <source>
        <dbReference type="ARBA" id="ARBA00023163"/>
    </source>
</evidence>
<name>A0A6L8TCY6_9FIRM</name>
<dbReference type="Gene3D" id="3.30.70.120">
    <property type="match status" value="1"/>
</dbReference>
<dbReference type="Pfam" id="PF00543">
    <property type="entry name" value="P-II"/>
    <property type="match status" value="1"/>
</dbReference>
<dbReference type="EMBL" id="JAKNDE010000006">
    <property type="protein sequence ID" value="MCG5033312.1"/>
    <property type="molecule type" value="Genomic_DNA"/>
</dbReference>
<comment type="caution">
    <text evidence="6">The sequence shown here is derived from an EMBL/GenBank/DDBJ whole genome shotgun (WGS) entry which is preliminary data.</text>
</comment>
<dbReference type="PANTHER" id="PTHR30115">
    <property type="entry name" value="NITROGEN REGULATORY PROTEIN P-II"/>
    <property type="match status" value="1"/>
</dbReference>
<dbReference type="PROSITE" id="PS51343">
    <property type="entry name" value="PII_GLNB_DOM"/>
    <property type="match status" value="1"/>
</dbReference>
<gene>
    <name evidence="6" type="ORF">GT694_08425</name>
    <name evidence="7" type="ORF">GT718_14950</name>
    <name evidence="5" type="ORF">L0P48_06775</name>
</gene>
<dbReference type="GO" id="GO:0005524">
    <property type="term" value="F:ATP binding"/>
    <property type="evidence" value="ECO:0007669"/>
    <property type="project" value="TreeGrafter"/>
</dbReference>
<dbReference type="RefSeq" id="WP_015525489.1">
    <property type="nucleotide sequence ID" value="NZ_CAKXSV010000063.1"/>
</dbReference>
<proteinExistence type="predicted"/>
<dbReference type="GO" id="GO:0005829">
    <property type="term" value="C:cytosol"/>
    <property type="evidence" value="ECO:0007669"/>
    <property type="project" value="TreeGrafter"/>
</dbReference>
<dbReference type="Proteomes" id="UP001200089">
    <property type="component" value="Unassembled WGS sequence"/>
</dbReference>
<keyword evidence="3" id="KW-0804">Transcription</keyword>
<dbReference type="GO" id="GO:0030234">
    <property type="term" value="F:enzyme regulator activity"/>
    <property type="evidence" value="ECO:0007669"/>
    <property type="project" value="InterPro"/>
</dbReference>
<dbReference type="EMBL" id="WWVW01000033">
    <property type="protein sequence ID" value="MZL78625.1"/>
    <property type="molecule type" value="Genomic_DNA"/>
</dbReference>
<evidence type="ECO:0000313" key="8">
    <source>
        <dbReference type="Proteomes" id="UP000452293"/>
    </source>
</evidence>
<evidence type="ECO:0000313" key="6">
    <source>
        <dbReference type="EMBL" id="MZL62073.1"/>
    </source>
</evidence>
<dbReference type="InterPro" id="IPR002187">
    <property type="entry name" value="N-reg_PII"/>
</dbReference>
<organism evidence="6 9">
    <name type="scientific">Blautia massiliensis</name>
    <name type="common">ex Durand et al. 2017</name>
    <dbReference type="NCBI Taxonomy" id="1737424"/>
    <lineage>
        <taxon>Bacteria</taxon>
        <taxon>Bacillati</taxon>
        <taxon>Bacillota</taxon>
        <taxon>Clostridia</taxon>
        <taxon>Lachnospirales</taxon>
        <taxon>Lachnospiraceae</taxon>
        <taxon>Blautia</taxon>
    </lineage>
</organism>
<evidence type="ECO:0000256" key="1">
    <source>
        <dbReference type="ARBA" id="ARBA00002440"/>
    </source>
</evidence>
<accession>A0A6L8TCY6</accession>
<dbReference type="Proteomes" id="UP000452293">
    <property type="component" value="Unassembled WGS sequence"/>
</dbReference>
<dbReference type="InterPro" id="IPR015867">
    <property type="entry name" value="N-reg_PII/ATP_PRibTrfase_C"/>
</dbReference>
<evidence type="ECO:0000256" key="2">
    <source>
        <dbReference type="ARBA" id="ARBA00023015"/>
    </source>
</evidence>
<dbReference type="GO" id="GO:0006808">
    <property type="term" value="P:regulation of nitrogen utilization"/>
    <property type="evidence" value="ECO:0007669"/>
    <property type="project" value="InterPro"/>
</dbReference>